<evidence type="ECO:0000313" key="3">
    <source>
        <dbReference type="Proteomes" id="UP001162060"/>
    </source>
</evidence>
<dbReference type="AlphaFoldDB" id="A0AAV1U126"/>
<reference evidence="2" key="1">
    <citation type="submission" date="2024-01" db="EMBL/GenBank/DDBJ databases">
        <authorList>
            <person name="Webb A."/>
        </authorList>
    </citation>
    <scope>NUCLEOTIDE SEQUENCE</scope>
    <source>
        <strain evidence="2">Pm1</strain>
    </source>
</reference>
<comment type="caution">
    <text evidence="2">The sequence shown here is derived from an EMBL/GenBank/DDBJ whole genome shotgun (WGS) entry which is preliminary data.</text>
</comment>
<feature type="compositionally biased region" description="Basic and acidic residues" evidence="1">
    <location>
        <begin position="91"/>
        <end position="114"/>
    </location>
</feature>
<proteinExistence type="predicted"/>
<gene>
    <name evidence="2" type="ORF">PM001_LOCUS13486</name>
</gene>
<organism evidence="2 3">
    <name type="scientific">Peronospora matthiolae</name>
    <dbReference type="NCBI Taxonomy" id="2874970"/>
    <lineage>
        <taxon>Eukaryota</taxon>
        <taxon>Sar</taxon>
        <taxon>Stramenopiles</taxon>
        <taxon>Oomycota</taxon>
        <taxon>Peronosporomycetes</taxon>
        <taxon>Peronosporales</taxon>
        <taxon>Peronosporaceae</taxon>
        <taxon>Peronospora</taxon>
    </lineage>
</organism>
<accession>A0AAV1U126</accession>
<protein>
    <submittedName>
        <fullName evidence="2">Uncharacterized protein</fullName>
    </submittedName>
</protein>
<evidence type="ECO:0000256" key="1">
    <source>
        <dbReference type="SAM" id="MobiDB-lite"/>
    </source>
</evidence>
<name>A0AAV1U126_9STRA</name>
<sequence>MRAARKVPLTPQQQATRRLLSWILHVVSHHVQQSDDASDSKATPHDSGSPVADTAIARLTGSGQRGSIMTEIFGSSDYSDESPPHTSPFNDRTRGDGGDAPMHHHERSESRDRGNTSASARAGTNEEAMDQNVLHHAHQVESPWMPPSRE</sequence>
<feature type="region of interest" description="Disordered" evidence="1">
    <location>
        <begin position="33"/>
        <end position="150"/>
    </location>
</feature>
<dbReference type="Proteomes" id="UP001162060">
    <property type="component" value="Unassembled WGS sequence"/>
</dbReference>
<evidence type="ECO:0000313" key="2">
    <source>
        <dbReference type="EMBL" id="CAK7928336.1"/>
    </source>
</evidence>
<dbReference type="EMBL" id="CAKLBY020000124">
    <property type="protein sequence ID" value="CAK7928336.1"/>
    <property type="molecule type" value="Genomic_DNA"/>
</dbReference>